<dbReference type="GO" id="GO:0036498">
    <property type="term" value="P:IRE1-mediated unfolded protein response"/>
    <property type="evidence" value="ECO:0007669"/>
    <property type="project" value="TreeGrafter"/>
</dbReference>
<dbReference type="AlphaFoldDB" id="A0A2P5EL94"/>
<comment type="caution">
    <text evidence="1">The sequence shown here is derived from an EMBL/GenBank/DDBJ whole genome shotgun (WGS) entry which is preliminary data.</text>
</comment>
<dbReference type="GO" id="GO:0051082">
    <property type="term" value="F:unfolded protein binding"/>
    <property type="evidence" value="ECO:0007669"/>
    <property type="project" value="TreeGrafter"/>
</dbReference>
<dbReference type="EMBL" id="JXTC01000134">
    <property type="protein sequence ID" value="PON86314.1"/>
    <property type="molecule type" value="Genomic_DNA"/>
</dbReference>
<dbReference type="STRING" id="63057.A0A2P5EL94"/>
<accession>A0A2P5EL94</accession>
<protein>
    <submittedName>
        <fullName evidence="1">Uncharacterized protein</fullName>
    </submittedName>
</protein>
<dbReference type="PANTHER" id="PTHR13954">
    <property type="entry name" value="IRE1-RELATED"/>
    <property type="match status" value="1"/>
</dbReference>
<dbReference type="InterPro" id="IPR045133">
    <property type="entry name" value="IRE1/2-like"/>
</dbReference>
<keyword evidence="2" id="KW-1185">Reference proteome</keyword>
<organism evidence="1 2">
    <name type="scientific">Trema orientale</name>
    <name type="common">Charcoal tree</name>
    <name type="synonym">Celtis orientalis</name>
    <dbReference type="NCBI Taxonomy" id="63057"/>
    <lineage>
        <taxon>Eukaryota</taxon>
        <taxon>Viridiplantae</taxon>
        <taxon>Streptophyta</taxon>
        <taxon>Embryophyta</taxon>
        <taxon>Tracheophyta</taxon>
        <taxon>Spermatophyta</taxon>
        <taxon>Magnoliopsida</taxon>
        <taxon>eudicotyledons</taxon>
        <taxon>Gunneridae</taxon>
        <taxon>Pentapetalae</taxon>
        <taxon>rosids</taxon>
        <taxon>fabids</taxon>
        <taxon>Rosales</taxon>
        <taxon>Cannabaceae</taxon>
        <taxon>Trema</taxon>
    </lineage>
</organism>
<reference evidence="2" key="1">
    <citation type="submission" date="2016-06" db="EMBL/GenBank/DDBJ databases">
        <title>Parallel loss of symbiosis genes in relatives of nitrogen-fixing non-legume Parasponia.</title>
        <authorList>
            <person name="Van Velzen R."/>
            <person name="Holmer R."/>
            <person name="Bu F."/>
            <person name="Rutten L."/>
            <person name="Van Zeijl A."/>
            <person name="Liu W."/>
            <person name="Santuari L."/>
            <person name="Cao Q."/>
            <person name="Sharma T."/>
            <person name="Shen D."/>
            <person name="Roswanjaya Y."/>
            <person name="Wardhani T."/>
            <person name="Kalhor M.S."/>
            <person name="Jansen J."/>
            <person name="Van den Hoogen J."/>
            <person name="Gungor B."/>
            <person name="Hartog M."/>
            <person name="Hontelez J."/>
            <person name="Verver J."/>
            <person name="Yang W.-C."/>
            <person name="Schijlen E."/>
            <person name="Repin R."/>
            <person name="Schilthuizen M."/>
            <person name="Schranz E."/>
            <person name="Heidstra R."/>
            <person name="Miyata K."/>
            <person name="Fedorova E."/>
            <person name="Kohlen W."/>
            <person name="Bisseling T."/>
            <person name="Smit S."/>
            <person name="Geurts R."/>
        </authorList>
    </citation>
    <scope>NUCLEOTIDE SEQUENCE [LARGE SCALE GENOMIC DNA]</scope>
    <source>
        <strain evidence="2">cv. RG33-2</strain>
    </source>
</reference>
<evidence type="ECO:0000313" key="2">
    <source>
        <dbReference type="Proteomes" id="UP000237000"/>
    </source>
</evidence>
<dbReference type="Proteomes" id="UP000237000">
    <property type="component" value="Unassembled WGS sequence"/>
</dbReference>
<dbReference type="GO" id="GO:1990604">
    <property type="term" value="C:IRE1-TRAF2-ASK1 complex"/>
    <property type="evidence" value="ECO:0007669"/>
    <property type="project" value="TreeGrafter"/>
</dbReference>
<dbReference type="GO" id="GO:0004521">
    <property type="term" value="F:RNA endonuclease activity"/>
    <property type="evidence" value="ECO:0007669"/>
    <property type="project" value="InterPro"/>
</dbReference>
<dbReference type="PANTHER" id="PTHR13954:SF6">
    <property type="entry name" value="NON-SPECIFIC SERINE_THREONINE PROTEIN KINASE"/>
    <property type="match status" value="1"/>
</dbReference>
<dbReference type="GO" id="GO:0004674">
    <property type="term" value="F:protein serine/threonine kinase activity"/>
    <property type="evidence" value="ECO:0007669"/>
    <property type="project" value="InterPro"/>
</dbReference>
<gene>
    <name evidence="1" type="ORF">TorRG33x02_178800</name>
</gene>
<evidence type="ECO:0000313" key="1">
    <source>
        <dbReference type="EMBL" id="PON86314.1"/>
    </source>
</evidence>
<sequence length="106" mass="12344">MKIAEITKLEDLKIKIINSFPNFGYDFRACRNTGKSYRDLKPQNVLILKSRRLFAFCLTGVKYPFGDDYHHDANIVETKVDLFLLEDIAEARHLISFLLTPNPKLR</sequence>
<dbReference type="InParanoid" id="A0A2P5EL94"/>
<proteinExistence type="predicted"/>
<name>A0A2P5EL94_TREOI</name>